<feature type="signal peptide" evidence="2">
    <location>
        <begin position="1"/>
        <end position="29"/>
    </location>
</feature>
<dbReference type="RefSeq" id="WP_129578771.1">
    <property type="nucleotide sequence ID" value="NZ_CP012672.1"/>
</dbReference>
<proteinExistence type="predicted"/>
<dbReference type="EMBL" id="CP012672">
    <property type="protein sequence ID" value="AUX35817.1"/>
    <property type="molecule type" value="Genomic_DNA"/>
</dbReference>
<evidence type="ECO:0000256" key="1">
    <source>
        <dbReference type="SAM" id="MobiDB-lite"/>
    </source>
</evidence>
<evidence type="ECO:0008006" key="5">
    <source>
        <dbReference type="Google" id="ProtNLM"/>
    </source>
</evidence>
<dbReference type="AlphaFoldDB" id="A0A4P2QZ07"/>
<feature type="compositionally biased region" description="Basic and acidic residues" evidence="1">
    <location>
        <begin position="144"/>
        <end position="161"/>
    </location>
</feature>
<accession>A0A4P2QZ07</accession>
<protein>
    <recommendedName>
        <fullName evidence="5">Secreted protein</fullName>
    </recommendedName>
</protein>
<feature type="compositionally biased region" description="Low complexity" evidence="1">
    <location>
        <begin position="174"/>
        <end position="189"/>
    </location>
</feature>
<reference evidence="3 4" key="1">
    <citation type="submission" date="2015-09" db="EMBL/GenBank/DDBJ databases">
        <title>Sorangium comparison.</title>
        <authorList>
            <person name="Zaburannyi N."/>
            <person name="Bunk B."/>
            <person name="Overmann J."/>
            <person name="Mueller R."/>
        </authorList>
    </citation>
    <scope>NUCLEOTIDE SEQUENCE [LARGE SCALE GENOMIC DNA]</scope>
    <source>
        <strain evidence="3 4">So ce836</strain>
    </source>
</reference>
<evidence type="ECO:0000313" key="4">
    <source>
        <dbReference type="Proteomes" id="UP000295497"/>
    </source>
</evidence>
<evidence type="ECO:0000256" key="2">
    <source>
        <dbReference type="SAM" id="SignalP"/>
    </source>
</evidence>
<keyword evidence="2" id="KW-0732">Signal</keyword>
<feature type="chain" id="PRO_5020956932" description="Secreted protein" evidence="2">
    <location>
        <begin position="30"/>
        <end position="377"/>
    </location>
</feature>
<organism evidence="3 4">
    <name type="scientific">Sorangium cellulosum</name>
    <name type="common">Polyangium cellulosum</name>
    <dbReference type="NCBI Taxonomy" id="56"/>
    <lineage>
        <taxon>Bacteria</taxon>
        <taxon>Pseudomonadati</taxon>
        <taxon>Myxococcota</taxon>
        <taxon>Polyangia</taxon>
        <taxon>Polyangiales</taxon>
        <taxon>Polyangiaceae</taxon>
        <taxon>Sorangium</taxon>
    </lineage>
</organism>
<feature type="region of interest" description="Disordered" evidence="1">
    <location>
        <begin position="144"/>
        <end position="205"/>
    </location>
</feature>
<dbReference type="Proteomes" id="UP000295497">
    <property type="component" value="Chromosome"/>
</dbReference>
<sequence>MRSRRTARAARGGAWAIGLCLLGASGARAAPPEPPPRPKVVLIADRRTDPIMARVYAELATLGFTVVVVRGDADPPSRGPVEASAREDGAAAVIRVREVPGGVDVSIDHGATGESVQRTVMDDDPPTVAIRAVELLRASLLEVRSPEPSRGEVGAEPKARTAVDAQRPPPAKPVPVAAARPRADGASRAPPAPPSRPGETRSVPATFGVGAAPALLWSAGGVPASPMLDVSGYAMIGSRLGLSAFAQIPLGSVSREGKEGTRHVRVALAALGVRVPLGPSDAAWLPSVGAGLAAAWLHVEGEGRSPEYAGASDDAYALAPYLRAGLSFAPVPYLRISEHFLAGIATPRIVIDAAGRAADTWGRPFLGASLGVEVALP</sequence>
<name>A0A4P2QZ07_SORCE</name>
<evidence type="ECO:0000313" key="3">
    <source>
        <dbReference type="EMBL" id="AUX35817.1"/>
    </source>
</evidence>
<gene>
    <name evidence="3" type="ORF">SOCE836_080160</name>
</gene>